<evidence type="ECO:0000256" key="7">
    <source>
        <dbReference type="ARBA" id="ARBA00023136"/>
    </source>
</evidence>
<comment type="subcellular location">
    <subcellularLocation>
        <location evidence="1">Membrane</location>
        <topology evidence="1">Multi-pass membrane protein</topology>
    </subcellularLocation>
</comment>
<dbReference type="PANTHER" id="PTHR22950">
    <property type="entry name" value="AMINO ACID TRANSPORTER"/>
    <property type="match status" value="1"/>
</dbReference>
<feature type="compositionally biased region" description="Basic and acidic residues" evidence="8">
    <location>
        <begin position="1"/>
        <end position="10"/>
    </location>
</feature>
<feature type="transmembrane region" description="Helical" evidence="9">
    <location>
        <begin position="221"/>
        <end position="241"/>
    </location>
</feature>
<evidence type="ECO:0000256" key="8">
    <source>
        <dbReference type="SAM" id="MobiDB-lite"/>
    </source>
</evidence>
<keyword evidence="12" id="KW-1185">Reference proteome</keyword>
<keyword evidence="6 9" id="KW-1133">Transmembrane helix</keyword>
<dbReference type="PANTHER" id="PTHR22950:SF458">
    <property type="entry name" value="SODIUM-COUPLED NEUTRAL AMINO ACID TRANSPORTER 11-RELATED"/>
    <property type="match status" value="1"/>
</dbReference>
<dbReference type="EMBL" id="BDSP01000133">
    <property type="protein sequence ID" value="GAX18883.1"/>
    <property type="molecule type" value="Genomic_DNA"/>
</dbReference>
<feature type="transmembrane region" description="Helical" evidence="9">
    <location>
        <begin position="373"/>
        <end position="397"/>
    </location>
</feature>
<dbReference type="Pfam" id="PF01490">
    <property type="entry name" value="Aa_trans"/>
    <property type="match status" value="1"/>
</dbReference>
<feature type="domain" description="Amino acid transporter transmembrane" evidence="10">
    <location>
        <begin position="39"/>
        <end position="405"/>
    </location>
</feature>
<name>A0A1Z5JXX4_FISSO</name>
<evidence type="ECO:0000313" key="11">
    <source>
        <dbReference type="EMBL" id="GAX18883.1"/>
    </source>
</evidence>
<dbReference type="InParanoid" id="A0A1Z5JXX4"/>
<evidence type="ECO:0000259" key="10">
    <source>
        <dbReference type="Pfam" id="PF01490"/>
    </source>
</evidence>
<evidence type="ECO:0000256" key="2">
    <source>
        <dbReference type="ARBA" id="ARBA00008066"/>
    </source>
</evidence>
<keyword evidence="5" id="KW-0029">Amino-acid transport</keyword>
<comment type="similarity">
    <text evidence="2">Belongs to the amino acid/polyamine transporter 2 family.</text>
</comment>
<gene>
    <name evidence="11" type="ORF">FisN_8Hh099</name>
</gene>
<feature type="transmembrane region" description="Helical" evidence="9">
    <location>
        <begin position="108"/>
        <end position="132"/>
    </location>
</feature>
<keyword evidence="3" id="KW-0813">Transport</keyword>
<dbReference type="GO" id="GO:0015179">
    <property type="term" value="F:L-amino acid transmembrane transporter activity"/>
    <property type="evidence" value="ECO:0007669"/>
    <property type="project" value="TreeGrafter"/>
</dbReference>
<keyword evidence="4 9" id="KW-0812">Transmembrane</keyword>
<keyword evidence="7 9" id="KW-0472">Membrane</keyword>
<evidence type="ECO:0000256" key="1">
    <source>
        <dbReference type="ARBA" id="ARBA00004141"/>
    </source>
</evidence>
<dbReference type="Proteomes" id="UP000198406">
    <property type="component" value="Unassembled WGS sequence"/>
</dbReference>
<evidence type="ECO:0000256" key="6">
    <source>
        <dbReference type="ARBA" id="ARBA00022989"/>
    </source>
</evidence>
<evidence type="ECO:0000256" key="5">
    <source>
        <dbReference type="ARBA" id="ARBA00022970"/>
    </source>
</evidence>
<dbReference type="FunCoup" id="A0A1Z5JXX4">
    <property type="interactions" value="3"/>
</dbReference>
<feature type="region of interest" description="Disordered" evidence="8">
    <location>
        <begin position="1"/>
        <end position="30"/>
    </location>
</feature>
<proteinExistence type="inferred from homology"/>
<evidence type="ECO:0000313" key="12">
    <source>
        <dbReference type="Proteomes" id="UP000198406"/>
    </source>
</evidence>
<protein>
    <submittedName>
        <fullName evidence="11">Solute carrier family 38 (Sodium-coupled neutral amino acid transporter), member 10</fullName>
    </submittedName>
</protein>
<evidence type="ECO:0000256" key="9">
    <source>
        <dbReference type="SAM" id="Phobius"/>
    </source>
</evidence>
<feature type="transmembrane region" description="Helical" evidence="9">
    <location>
        <begin position="598"/>
        <end position="617"/>
    </location>
</feature>
<accession>A0A1Z5JXX4</accession>
<dbReference type="GO" id="GO:0016020">
    <property type="term" value="C:membrane"/>
    <property type="evidence" value="ECO:0007669"/>
    <property type="project" value="UniProtKB-SubCell"/>
</dbReference>
<dbReference type="OrthoDB" id="28208at2759"/>
<dbReference type="AlphaFoldDB" id="A0A1Z5JXX4"/>
<evidence type="ECO:0000256" key="4">
    <source>
        <dbReference type="ARBA" id="ARBA00022692"/>
    </source>
</evidence>
<feature type="transmembrane region" description="Helical" evidence="9">
    <location>
        <begin position="253"/>
        <end position="279"/>
    </location>
</feature>
<organism evidence="11 12">
    <name type="scientific">Fistulifera solaris</name>
    <name type="common">Oleaginous diatom</name>
    <dbReference type="NCBI Taxonomy" id="1519565"/>
    <lineage>
        <taxon>Eukaryota</taxon>
        <taxon>Sar</taxon>
        <taxon>Stramenopiles</taxon>
        <taxon>Ochrophyta</taxon>
        <taxon>Bacillariophyta</taxon>
        <taxon>Bacillariophyceae</taxon>
        <taxon>Bacillariophycidae</taxon>
        <taxon>Naviculales</taxon>
        <taxon>Naviculaceae</taxon>
        <taxon>Fistulifera</taxon>
    </lineage>
</organism>
<sequence length="621" mass="67266">MSRRNNEQKKSPFFRPSEGRSADTTGGGLQNDEIKEAKSTLMGCSANMINAIVGSGIVGIPYAVSQAGWAAGIGLIVLCAVLTRQSLRILIATAKHCHTGSYETLAEAGFGSAGFVFVAANMLIMAYGAMLSYLMIVKDTASSLLGIETIELQRATLVLISTIIILPLSCQRDMANLAFTSRISVVFDTIIVAFVAYNAPITFEDVPLKLHEEKAINPSTLFVGLGVLSFAFVCQHSAFLIAGSFSRPTHARWTTVTTVSLIICGTLALVCGISGYLAYGQDIQGNVLLSLPSTFTANAARAMLGSTMLCVYPLESFVARHVIVALFFQGRRAHEGNEDSALLNRADRRIGLTTALYLSAVIPACLFKNLGNVLAVTGAIGGSCLSYLGPGAVYLAVHGERFKELVRESKLLGAWYRNSVFSDTLVVKSTMQHGNEGAPNETTSLLDVQKIETEDVDMIDNPNGDENTSVLIVAMQTCLSYLLLMPVWCAIASFGQSNLSAHMHLQALKSPHPLRIGDFEYRRTDETTTVSLRNMKRSGSLQLKPSLNRDGLSTSNISINQQIGQQILQKQKTKQVDDEIVIEPDIQIHPEWPNFFEAIFFCLFGVVALVAGLWSCLSELL</sequence>
<feature type="transmembrane region" description="Helical" evidence="9">
    <location>
        <begin position="69"/>
        <end position="87"/>
    </location>
</feature>
<comment type="caution">
    <text evidence="11">The sequence shown here is derived from an EMBL/GenBank/DDBJ whole genome shotgun (WGS) entry which is preliminary data.</text>
</comment>
<feature type="transmembrane region" description="Helical" evidence="9">
    <location>
        <begin position="182"/>
        <end position="201"/>
    </location>
</feature>
<reference evidence="11 12" key="1">
    <citation type="journal article" date="2015" name="Plant Cell">
        <title>Oil accumulation by the oleaginous diatom Fistulifera solaris as revealed by the genome and transcriptome.</title>
        <authorList>
            <person name="Tanaka T."/>
            <person name="Maeda Y."/>
            <person name="Veluchamy A."/>
            <person name="Tanaka M."/>
            <person name="Abida H."/>
            <person name="Marechal E."/>
            <person name="Bowler C."/>
            <person name="Muto M."/>
            <person name="Sunaga Y."/>
            <person name="Tanaka M."/>
            <person name="Yoshino T."/>
            <person name="Taniguchi T."/>
            <person name="Fukuda Y."/>
            <person name="Nemoto M."/>
            <person name="Matsumoto M."/>
            <person name="Wong P.S."/>
            <person name="Aburatani S."/>
            <person name="Fujibuchi W."/>
        </authorList>
    </citation>
    <scope>NUCLEOTIDE SEQUENCE [LARGE SCALE GENOMIC DNA]</scope>
    <source>
        <strain evidence="11 12">JPCC DA0580</strain>
    </source>
</reference>
<feature type="transmembrane region" description="Helical" evidence="9">
    <location>
        <begin position="470"/>
        <end position="494"/>
    </location>
</feature>
<feature type="transmembrane region" description="Helical" evidence="9">
    <location>
        <begin position="44"/>
        <end position="63"/>
    </location>
</feature>
<evidence type="ECO:0000256" key="3">
    <source>
        <dbReference type="ARBA" id="ARBA00022448"/>
    </source>
</evidence>
<dbReference type="InterPro" id="IPR013057">
    <property type="entry name" value="AA_transpt_TM"/>
</dbReference>
<feature type="transmembrane region" description="Helical" evidence="9">
    <location>
        <begin position="152"/>
        <end position="170"/>
    </location>
</feature>